<keyword evidence="1" id="KW-0472">Membrane</keyword>
<gene>
    <name evidence="2" type="ORF">K1W69_06575</name>
</gene>
<feature type="transmembrane region" description="Helical" evidence="1">
    <location>
        <begin position="6"/>
        <end position="25"/>
    </location>
</feature>
<comment type="caution">
    <text evidence="2">The sequence shown here is derived from an EMBL/GenBank/DDBJ whole genome shotgun (WGS) entry which is preliminary data.</text>
</comment>
<evidence type="ECO:0000313" key="2">
    <source>
        <dbReference type="EMBL" id="MBW8636846.1"/>
    </source>
</evidence>
<organism evidence="2 3">
    <name type="scientific">Flavimaribacter sediminis</name>
    <dbReference type="NCBI Taxonomy" id="2865987"/>
    <lineage>
        <taxon>Bacteria</taxon>
        <taxon>Pseudomonadati</taxon>
        <taxon>Pseudomonadota</taxon>
        <taxon>Alphaproteobacteria</taxon>
        <taxon>Hyphomicrobiales</taxon>
        <taxon>Rhizobiaceae</taxon>
        <taxon>Flavimaribacter</taxon>
    </lineage>
</organism>
<evidence type="ECO:0000256" key="1">
    <source>
        <dbReference type="SAM" id="Phobius"/>
    </source>
</evidence>
<protein>
    <submittedName>
        <fullName evidence="2">Exopolysaccharide biosynthesis protein</fullName>
    </submittedName>
</protein>
<dbReference type="Proteomes" id="UP001196509">
    <property type="component" value="Unassembled WGS sequence"/>
</dbReference>
<keyword evidence="1" id="KW-1133">Transmembrane helix</keyword>
<evidence type="ECO:0000313" key="3">
    <source>
        <dbReference type="Proteomes" id="UP001196509"/>
    </source>
</evidence>
<proteinExistence type="predicted"/>
<dbReference type="RefSeq" id="WP_220227493.1">
    <property type="nucleotide sequence ID" value="NZ_JAICBX010000001.1"/>
</dbReference>
<sequence length="51" mass="5072">MPVLEFVPFSSTLLGGAVCLIAIALAAKDGVVGFLALITMCGLAVAMATGF</sequence>
<feature type="transmembrane region" description="Helical" evidence="1">
    <location>
        <begin position="32"/>
        <end position="50"/>
    </location>
</feature>
<keyword evidence="1" id="KW-0812">Transmembrane</keyword>
<dbReference type="EMBL" id="JAICBX010000001">
    <property type="protein sequence ID" value="MBW8636846.1"/>
    <property type="molecule type" value="Genomic_DNA"/>
</dbReference>
<reference evidence="2" key="1">
    <citation type="submission" date="2021-08" db="EMBL/GenBank/DDBJ databases">
        <title>Hoeflea bacterium WL0058 sp. nov., isolated from the sediment.</title>
        <authorList>
            <person name="Wang L."/>
            <person name="Zhang D."/>
        </authorList>
    </citation>
    <scope>NUCLEOTIDE SEQUENCE</scope>
    <source>
        <strain evidence="2">WL0058</strain>
    </source>
</reference>
<dbReference type="AlphaFoldDB" id="A0AAE3D0K3"/>
<accession>A0AAE3D0K3</accession>
<keyword evidence="3" id="KW-1185">Reference proteome</keyword>
<name>A0AAE3D0K3_9HYPH</name>